<name>A0ABV9DKR0_9BACI</name>
<dbReference type="Gene3D" id="1.20.1260.10">
    <property type="match status" value="2"/>
</dbReference>
<dbReference type="InterPro" id="IPR021617">
    <property type="entry name" value="DUF3231"/>
</dbReference>
<proteinExistence type="predicted"/>
<dbReference type="InterPro" id="IPR012347">
    <property type="entry name" value="Ferritin-like"/>
</dbReference>
<comment type="caution">
    <text evidence="1">The sequence shown here is derived from an EMBL/GenBank/DDBJ whole genome shotgun (WGS) entry which is preliminary data.</text>
</comment>
<reference evidence="2" key="1">
    <citation type="journal article" date="2019" name="Int. J. Syst. Evol. Microbiol.">
        <title>The Global Catalogue of Microorganisms (GCM) 10K type strain sequencing project: providing services to taxonomists for standard genome sequencing and annotation.</title>
        <authorList>
            <consortium name="The Broad Institute Genomics Platform"/>
            <consortium name="The Broad Institute Genome Sequencing Center for Infectious Disease"/>
            <person name="Wu L."/>
            <person name="Ma J."/>
        </authorList>
    </citation>
    <scope>NUCLEOTIDE SEQUENCE [LARGE SCALE GENOMIC DNA]</scope>
    <source>
        <strain evidence="2">CGMCC 4.7426</strain>
    </source>
</reference>
<keyword evidence="2" id="KW-1185">Reference proteome</keyword>
<dbReference type="RefSeq" id="WP_390297548.1">
    <property type="nucleotide sequence ID" value="NZ_JBHSFU010000008.1"/>
</dbReference>
<protein>
    <submittedName>
        <fullName evidence="1">DUF3231 family protein</fullName>
    </submittedName>
</protein>
<gene>
    <name evidence="1" type="ORF">ACFO3D_14605</name>
</gene>
<evidence type="ECO:0000313" key="2">
    <source>
        <dbReference type="Proteomes" id="UP001595989"/>
    </source>
</evidence>
<accession>A0ABV9DKR0</accession>
<sequence length="337" mass="38061">METKISSIPLTSADLSSLWNSYQIETMAICGISHFLQHVEDAEIQTLTEKALALAESHKTAIVGILSEENITIPHGFTKEDVDVEAPRLFSDTLYLEYLLNSTELYLNEYCTSFSMADHDNTIEYFSDVIQELKEFQLRAKQVSKEKGTYLRAPKVPFPEHVSFVKKQNFLSGWFGNRRPLLGQEIAQISYNAKRNALGLALMLGFKQVAKSKEVRNYLERGRSISQKHFDIFSSILKDDYITNNATPHLSEVTDSTVSPYSDRLIMSFISTLNGAGLAQYGKAMAASPRHDLGVHYSRLSAEIAHYAEDGVNLMIKNEWLEQPPISPDRDNLAKQR</sequence>
<dbReference type="Proteomes" id="UP001595989">
    <property type="component" value="Unassembled WGS sequence"/>
</dbReference>
<organism evidence="1 2">
    <name type="scientific">Virgibacillus kekensis</name>
    <dbReference type="NCBI Taxonomy" id="202261"/>
    <lineage>
        <taxon>Bacteria</taxon>
        <taxon>Bacillati</taxon>
        <taxon>Bacillota</taxon>
        <taxon>Bacilli</taxon>
        <taxon>Bacillales</taxon>
        <taxon>Bacillaceae</taxon>
        <taxon>Virgibacillus</taxon>
    </lineage>
</organism>
<dbReference type="Pfam" id="PF11553">
    <property type="entry name" value="DUF3231"/>
    <property type="match status" value="2"/>
</dbReference>
<dbReference type="EMBL" id="JBHSFU010000008">
    <property type="protein sequence ID" value="MFC4559426.1"/>
    <property type="molecule type" value="Genomic_DNA"/>
</dbReference>
<evidence type="ECO:0000313" key="1">
    <source>
        <dbReference type="EMBL" id="MFC4559426.1"/>
    </source>
</evidence>